<sequence>MSIVREDSYVIIDLCSYMTRCGVGVNDPNRLPAYLIPTVVGELSTATVASGAAEEAAKDDTTPNEAEPAAETGDSEAKPTVGSTSQPTYVVGESALRKLTDKDSAPVWPMASDHVDDWDRMVIFWEYILAKRFKLKFDNMESPVLLSVPTQWSRLETERTAQIFFERFNVPGLYIAEQPLLAAYGSGVLTALVVKIGHRYTDITPVIDSNIQYQAAQRLELAGQDIDQRLLELLRKDKALVELLGDDLNLAFSQMVKENHLDLSPLTEDDETVPALPTAVAGATALAAASKKEAADKAGPQRIEFEYKGKKISLNTDVAKSVEVLFNPELAPKRSLDLVTAIERAVLQCDVDKRMALWDCLLLTGGLSLTKGLPQLLERRLKSRVLAQSDNAGDTQPQEVKFGRIPEYFSRYKDRPDYMAYLGATIAAKLVFNDPKNYVHKADYNEMGPAAIFCKNN</sequence>
<dbReference type="Gene3D" id="3.90.640.10">
    <property type="entry name" value="Actin, Chain A, domain 4"/>
    <property type="match status" value="1"/>
</dbReference>
<proteinExistence type="inferred from homology"/>
<comment type="similarity">
    <text evidence="1">Belongs to the actin family.</text>
</comment>
<dbReference type="AlphaFoldDB" id="A0A9W8E1X2"/>
<dbReference type="Gene3D" id="3.30.420.40">
    <property type="match status" value="3"/>
</dbReference>
<protein>
    <recommendedName>
        <fullName evidence="5">Actin-related protein</fullName>
    </recommendedName>
</protein>
<dbReference type="EMBL" id="JANBPT010000047">
    <property type="protein sequence ID" value="KAJ1929114.1"/>
    <property type="molecule type" value="Genomic_DNA"/>
</dbReference>
<gene>
    <name evidence="3" type="ORF">IWQ60_001474</name>
</gene>
<keyword evidence="4" id="KW-1185">Reference proteome</keyword>
<reference evidence="3" key="1">
    <citation type="submission" date="2022-07" db="EMBL/GenBank/DDBJ databases">
        <title>Phylogenomic reconstructions and comparative analyses of Kickxellomycotina fungi.</title>
        <authorList>
            <person name="Reynolds N.K."/>
            <person name="Stajich J.E."/>
            <person name="Barry K."/>
            <person name="Grigoriev I.V."/>
            <person name="Crous P."/>
            <person name="Smith M.E."/>
        </authorList>
    </citation>
    <scope>NUCLEOTIDE SEQUENCE</scope>
    <source>
        <strain evidence="3">RSA 861</strain>
    </source>
</reference>
<accession>A0A9W8E1X2</accession>
<evidence type="ECO:0000256" key="2">
    <source>
        <dbReference type="SAM" id="MobiDB-lite"/>
    </source>
</evidence>
<dbReference type="PANTHER" id="PTHR11937">
    <property type="entry name" value="ACTIN"/>
    <property type="match status" value="1"/>
</dbReference>
<dbReference type="SUPFAM" id="SSF53067">
    <property type="entry name" value="Actin-like ATPase domain"/>
    <property type="match status" value="2"/>
</dbReference>
<evidence type="ECO:0000313" key="3">
    <source>
        <dbReference type="EMBL" id="KAJ1929114.1"/>
    </source>
</evidence>
<comment type="caution">
    <text evidence="3">The sequence shown here is derived from an EMBL/GenBank/DDBJ whole genome shotgun (WGS) entry which is preliminary data.</text>
</comment>
<feature type="region of interest" description="Disordered" evidence="2">
    <location>
        <begin position="50"/>
        <end position="86"/>
    </location>
</feature>
<evidence type="ECO:0000313" key="4">
    <source>
        <dbReference type="Proteomes" id="UP001150569"/>
    </source>
</evidence>
<dbReference type="InterPro" id="IPR004000">
    <property type="entry name" value="Actin"/>
</dbReference>
<dbReference type="OrthoDB" id="74201at2759"/>
<dbReference type="InterPro" id="IPR043129">
    <property type="entry name" value="ATPase_NBD"/>
</dbReference>
<name>A0A9W8E1X2_9FUNG</name>
<evidence type="ECO:0008006" key="5">
    <source>
        <dbReference type="Google" id="ProtNLM"/>
    </source>
</evidence>
<dbReference type="SMART" id="SM00268">
    <property type="entry name" value="ACTIN"/>
    <property type="match status" value="1"/>
</dbReference>
<evidence type="ECO:0000256" key="1">
    <source>
        <dbReference type="RuleBase" id="RU000487"/>
    </source>
</evidence>
<dbReference type="Pfam" id="PF00022">
    <property type="entry name" value="Actin"/>
    <property type="match status" value="1"/>
</dbReference>
<organism evidence="3 4">
    <name type="scientific">Tieghemiomyces parasiticus</name>
    <dbReference type="NCBI Taxonomy" id="78921"/>
    <lineage>
        <taxon>Eukaryota</taxon>
        <taxon>Fungi</taxon>
        <taxon>Fungi incertae sedis</taxon>
        <taxon>Zoopagomycota</taxon>
        <taxon>Kickxellomycotina</taxon>
        <taxon>Dimargaritomycetes</taxon>
        <taxon>Dimargaritales</taxon>
        <taxon>Dimargaritaceae</taxon>
        <taxon>Tieghemiomyces</taxon>
    </lineage>
</organism>
<dbReference type="Proteomes" id="UP001150569">
    <property type="component" value="Unassembled WGS sequence"/>
</dbReference>